<evidence type="ECO:0000256" key="2">
    <source>
        <dbReference type="ARBA" id="ARBA00008647"/>
    </source>
</evidence>
<dbReference type="GO" id="GO:0035458">
    <property type="term" value="P:cellular response to interferon-beta"/>
    <property type="evidence" value="ECO:0007669"/>
    <property type="project" value="InterPro"/>
</dbReference>
<dbReference type="AlphaFoldDB" id="A6JG91"/>
<evidence type="ECO:0000313" key="5">
    <source>
        <dbReference type="EMBL" id="EDL94747.1"/>
    </source>
</evidence>
<dbReference type="PROSITE" id="PS50834">
    <property type="entry name" value="HIN_200"/>
    <property type="match status" value="1"/>
</dbReference>
<dbReference type="FunFam" id="2.40.50.140:FF:000500">
    <property type="entry name" value="Interferon-activable protein 202"/>
    <property type="match status" value="1"/>
</dbReference>
<feature type="domain" description="HIN-200" evidence="4">
    <location>
        <begin position="1"/>
        <end position="179"/>
    </location>
</feature>
<dbReference type="InterPro" id="IPR012340">
    <property type="entry name" value="NA-bd_OB-fold"/>
</dbReference>
<dbReference type="GO" id="GO:0005634">
    <property type="term" value="C:nucleus"/>
    <property type="evidence" value="ECO:0007669"/>
    <property type="project" value="UniProtKB-SubCell"/>
</dbReference>
<sequence length="179" mass="20748">MVLKATKPFTFDTRENKQMFHATVATETEFFRVKVFDIALKKIFIPNKVIVISDYFGYNGFLEIHKTACVAEVNGNNVMNIPSSLRRRANSTPKIDTLCTQREGTFVNGIFKVYEKTVKSEFTYYGIEDRTGRMEVVVYGQLANIYCEPGDKLRLFCFELSSSFDNWQLRSVRHSYMQV</sequence>
<dbReference type="Gene3D" id="2.40.50.140">
    <property type="entry name" value="Nucleic acid-binding proteins"/>
    <property type="match status" value="2"/>
</dbReference>
<dbReference type="PANTHER" id="PTHR12200:SF28">
    <property type="entry name" value="INTEFERON-ACTIVABLE PROTEIN 208-RELATED"/>
    <property type="match status" value="1"/>
</dbReference>
<evidence type="ECO:0000256" key="1">
    <source>
        <dbReference type="ARBA" id="ARBA00004123"/>
    </source>
</evidence>
<comment type="subcellular location">
    <subcellularLocation>
        <location evidence="1">Nucleus</location>
    </subcellularLocation>
</comment>
<accession>A6JG91</accession>
<comment type="similarity">
    <text evidence="2">Belongs to the HIN-200 family.</text>
</comment>
<feature type="non-terminal residue" evidence="5">
    <location>
        <position position="179"/>
    </location>
</feature>
<dbReference type="GO" id="GO:0002218">
    <property type="term" value="P:activation of innate immune response"/>
    <property type="evidence" value="ECO:0007669"/>
    <property type="project" value="InterPro"/>
</dbReference>
<protein>
    <submittedName>
        <fullName evidence="5">Similar to Ifi204 protein (Predicted)</fullName>
    </submittedName>
</protein>
<organism evidence="5 6">
    <name type="scientific">Rattus norvegicus</name>
    <name type="common">Rat</name>
    <dbReference type="NCBI Taxonomy" id="10116"/>
    <lineage>
        <taxon>Eukaryota</taxon>
        <taxon>Metazoa</taxon>
        <taxon>Chordata</taxon>
        <taxon>Craniata</taxon>
        <taxon>Vertebrata</taxon>
        <taxon>Euteleostomi</taxon>
        <taxon>Mammalia</taxon>
        <taxon>Eutheria</taxon>
        <taxon>Euarchontoglires</taxon>
        <taxon>Glires</taxon>
        <taxon>Rodentia</taxon>
        <taxon>Myomorpha</taxon>
        <taxon>Muroidea</taxon>
        <taxon>Muridae</taxon>
        <taxon>Murinae</taxon>
        <taxon>Rattus</taxon>
    </lineage>
</organism>
<evidence type="ECO:0000256" key="3">
    <source>
        <dbReference type="ARBA" id="ARBA00023242"/>
    </source>
</evidence>
<dbReference type="EMBL" id="CH473985">
    <property type="protein sequence ID" value="EDL94747.1"/>
    <property type="molecule type" value="Genomic_DNA"/>
</dbReference>
<proteinExistence type="inferred from homology"/>
<evidence type="ECO:0000313" key="6">
    <source>
        <dbReference type="Proteomes" id="UP000234681"/>
    </source>
</evidence>
<keyword evidence="3" id="KW-0539">Nucleus</keyword>
<dbReference type="InterPro" id="IPR004021">
    <property type="entry name" value="HIN200/IF120x"/>
</dbReference>
<evidence type="ECO:0000259" key="4">
    <source>
        <dbReference type="PROSITE" id="PS50834"/>
    </source>
</evidence>
<reference evidence="6" key="1">
    <citation type="submission" date="2005-09" db="EMBL/GenBank/DDBJ databases">
        <authorList>
            <person name="Mural R.J."/>
            <person name="Li P.W."/>
            <person name="Adams M.D."/>
            <person name="Amanatides P.G."/>
            <person name="Baden-Tillson H."/>
            <person name="Barnstead M."/>
            <person name="Chin S.H."/>
            <person name="Dew I."/>
            <person name="Evans C.A."/>
            <person name="Ferriera S."/>
            <person name="Flanigan M."/>
            <person name="Fosler C."/>
            <person name="Glodek A."/>
            <person name="Gu Z."/>
            <person name="Holt R.A."/>
            <person name="Jennings D."/>
            <person name="Kraft C.L."/>
            <person name="Lu F."/>
            <person name="Nguyen T."/>
            <person name="Nusskern D.R."/>
            <person name="Pfannkoch C.M."/>
            <person name="Sitter C."/>
            <person name="Sutton G.G."/>
            <person name="Venter J.C."/>
            <person name="Wang Z."/>
            <person name="Woodage T."/>
            <person name="Zheng X.H."/>
            <person name="Zhong F."/>
        </authorList>
    </citation>
    <scope>NUCLEOTIDE SEQUENCE [LARGE SCALE GENOMIC DNA]</scope>
    <source>
        <strain>BN</strain>
        <strain evidence="6">Sprague-Dawley</strain>
    </source>
</reference>
<dbReference type="Pfam" id="PF02760">
    <property type="entry name" value="HIN"/>
    <property type="match status" value="1"/>
</dbReference>
<name>A6JG91_RAT</name>
<dbReference type="InterPro" id="IPR040205">
    <property type="entry name" value="HIN-200"/>
</dbReference>
<dbReference type="Proteomes" id="UP000234681">
    <property type="component" value="Chromosome 13"/>
</dbReference>
<dbReference type="PANTHER" id="PTHR12200">
    <property type="entry name" value="INTERFERON-INDUCIBLE PROTEIN AIM2 FAMILY MEMBER"/>
    <property type="match status" value="1"/>
</dbReference>
<gene>
    <name evidence="5" type="primary">RGD1562462_predicted</name>
    <name evidence="5" type="ORF">rCG_64280</name>
</gene>
<dbReference type="SUPFAM" id="SSF159141">
    <property type="entry name" value="HIN-2000 domain-like"/>
    <property type="match status" value="2"/>
</dbReference>